<feature type="transmembrane region" description="Helical" evidence="1">
    <location>
        <begin position="99"/>
        <end position="119"/>
    </location>
</feature>
<evidence type="ECO:0000313" key="2">
    <source>
        <dbReference type="EMBL" id="SDG40685.1"/>
    </source>
</evidence>
<reference evidence="2 3" key="1">
    <citation type="submission" date="2016-10" db="EMBL/GenBank/DDBJ databases">
        <authorList>
            <person name="de Groot N.N."/>
        </authorList>
    </citation>
    <scope>NUCLEOTIDE SEQUENCE [LARGE SCALE GENOMIC DNA]</scope>
    <source>
        <strain evidence="2 3">CGMCC 1.10267</strain>
    </source>
</reference>
<sequence length="121" mass="12751">MPKVSEYYFKAAIVFLIIGIAMGLQMSISGNHNVIGAHAHLNLVGWVTSALFGTYFALVPAKAGKGLAMIQFGIHLLGVALMTIGLYLLLQGNAGVEPLVALGSLVVAASVLLFAFMVYSR</sequence>
<evidence type="ECO:0000313" key="3">
    <source>
        <dbReference type="Proteomes" id="UP000199495"/>
    </source>
</evidence>
<dbReference type="EMBL" id="FNCS01000002">
    <property type="protein sequence ID" value="SDG40685.1"/>
    <property type="molecule type" value="Genomic_DNA"/>
</dbReference>
<feature type="transmembrane region" description="Helical" evidence="1">
    <location>
        <begin position="66"/>
        <end position="87"/>
    </location>
</feature>
<accession>A0A1G7TZ47</accession>
<keyword evidence="1" id="KW-0472">Membrane</keyword>
<evidence type="ECO:0000256" key="1">
    <source>
        <dbReference type="SAM" id="Phobius"/>
    </source>
</evidence>
<dbReference type="RefSeq" id="WP_090593447.1">
    <property type="nucleotide sequence ID" value="NZ_FNCS01000002.1"/>
</dbReference>
<dbReference type="AlphaFoldDB" id="A0A1G7TZ47"/>
<dbReference type="Gene3D" id="1.20.210.10">
    <property type="entry name" value="Cytochrome c oxidase-like, subunit I domain"/>
    <property type="match status" value="1"/>
</dbReference>
<dbReference type="Proteomes" id="UP000199495">
    <property type="component" value="Unassembled WGS sequence"/>
</dbReference>
<protein>
    <submittedName>
        <fullName evidence="2">Uncharacterized protein</fullName>
    </submittedName>
</protein>
<feature type="transmembrane region" description="Helical" evidence="1">
    <location>
        <begin position="7"/>
        <end position="28"/>
    </location>
</feature>
<keyword evidence="1" id="KW-0812">Transmembrane</keyword>
<dbReference type="STRING" id="440168.SAMN04487974_102448"/>
<keyword evidence="3" id="KW-1185">Reference proteome</keyword>
<dbReference type="InterPro" id="IPR036927">
    <property type="entry name" value="Cyt_c_oxase-like_su1_sf"/>
</dbReference>
<dbReference type="SUPFAM" id="SSF81442">
    <property type="entry name" value="Cytochrome c oxidase subunit I-like"/>
    <property type="match status" value="1"/>
</dbReference>
<keyword evidence="1" id="KW-1133">Transmembrane helix</keyword>
<gene>
    <name evidence="2" type="ORF">SAMN04487974_102448</name>
</gene>
<dbReference type="OrthoDB" id="9808748at2"/>
<feature type="transmembrane region" description="Helical" evidence="1">
    <location>
        <begin position="40"/>
        <end position="59"/>
    </location>
</feature>
<name>A0A1G7TZ47_9HYPH</name>
<proteinExistence type="predicted"/>
<organism evidence="2 3">
    <name type="scientific">Pelagibacterium luteolum</name>
    <dbReference type="NCBI Taxonomy" id="440168"/>
    <lineage>
        <taxon>Bacteria</taxon>
        <taxon>Pseudomonadati</taxon>
        <taxon>Pseudomonadota</taxon>
        <taxon>Alphaproteobacteria</taxon>
        <taxon>Hyphomicrobiales</taxon>
        <taxon>Devosiaceae</taxon>
        <taxon>Pelagibacterium</taxon>
    </lineage>
</organism>